<evidence type="ECO:0000256" key="2">
    <source>
        <dbReference type="SAM" id="SignalP"/>
    </source>
</evidence>
<dbReference type="AlphaFoldDB" id="B0RPP3"/>
<accession>B0RPP3</accession>
<dbReference type="HOGENOM" id="CLU_128789_0_0_6"/>
<evidence type="ECO:0000256" key="1">
    <source>
        <dbReference type="SAM" id="MobiDB-lite"/>
    </source>
</evidence>
<dbReference type="KEGG" id="xca:xcc-b100_1080"/>
<evidence type="ECO:0000313" key="3">
    <source>
        <dbReference type="EMBL" id="CAP50428.1"/>
    </source>
</evidence>
<protein>
    <recommendedName>
        <fullName evidence="5">Secreted protein</fullName>
    </recommendedName>
</protein>
<feature type="compositionally biased region" description="Basic residues" evidence="1">
    <location>
        <begin position="147"/>
        <end position="157"/>
    </location>
</feature>
<reference evidence="3 4" key="1">
    <citation type="journal article" date="2008" name="J. Biotechnol.">
        <title>The genome of Xanthomonas campestris pv. campestris B100 and its use for the reconstruction of metabolic pathways involved in xanthan biosynthesis.</title>
        <authorList>
            <person name="Vorholter F.J."/>
            <person name="Schneiker S."/>
            <person name="Goesmann A."/>
            <person name="Krause L."/>
            <person name="Bekel T."/>
            <person name="Kaiser O."/>
            <person name="Linke B."/>
            <person name="Patschkowski T."/>
            <person name="Ruckert C."/>
            <person name="Schmid J."/>
            <person name="Sidhu V.K."/>
            <person name="Sieber V."/>
            <person name="Tauch A."/>
            <person name="Watt S.A."/>
            <person name="Weisshaar B."/>
            <person name="Becker A."/>
            <person name="Niehaus K."/>
            <person name="Puhler A."/>
        </authorList>
    </citation>
    <scope>NUCLEOTIDE SEQUENCE [LARGE SCALE GENOMIC DNA]</scope>
    <source>
        <strain evidence="3 4">B100</strain>
    </source>
</reference>
<evidence type="ECO:0000313" key="4">
    <source>
        <dbReference type="Proteomes" id="UP000001188"/>
    </source>
</evidence>
<dbReference type="Proteomes" id="UP000001188">
    <property type="component" value="Chromosome"/>
</dbReference>
<feature type="compositionally biased region" description="Polar residues" evidence="1">
    <location>
        <begin position="119"/>
        <end position="128"/>
    </location>
</feature>
<feature type="chain" id="PRO_5002754859" description="Secreted protein" evidence="2">
    <location>
        <begin position="22"/>
        <end position="157"/>
    </location>
</feature>
<evidence type="ECO:0008006" key="5">
    <source>
        <dbReference type="Google" id="ProtNLM"/>
    </source>
</evidence>
<proteinExistence type="predicted"/>
<sequence>MRLHNVLLVVVLWSAALAAHASGPDAVNLKKPFADQANTVRKELSSGTKYSEISQEDRARVLHALTNIEAAIADQGDAHQLPPDRKVAVFNDQELINTILTKAREESRLICSREKSTGSHRSSANCQTVAERRRLRDQSERDMGAMQRRHKITNPNL</sequence>
<feature type="compositionally biased region" description="Basic and acidic residues" evidence="1">
    <location>
        <begin position="130"/>
        <end position="143"/>
    </location>
</feature>
<organism evidence="3 4">
    <name type="scientific">Xanthomonas campestris pv. campestris (strain B100)</name>
    <dbReference type="NCBI Taxonomy" id="509169"/>
    <lineage>
        <taxon>Bacteria</taxon>
        <taxon>Pseudomonadati</taxon>
        <taxon>Pseudomonadota</taxon>
        <taxon>Gammaproteobacteria</taxon>
        <taxon>Lysobacterales</taxon>
        <taxon>Lysobacteraceae</taxon>
        <taxon>Xanthomonas</taxon>
    </lineage>
</organism>
<feature type="signal peptide" evidence="2">
    <location>
        <begin position="1"/>
        <end position="21"/>
    </location>
</feature>
<gene>
    <name evidence="3" type="ORF">XCCB100_1080</name>
</gene>
<feature type="region of interest" description="Disordered" evidence="1">
    <location>
        <begin position="112"/>
        <end position="157"/>
    </location>
</feature>
<dbReference type="EMBL" id="AM920689">
    <property type="protein sequence ID" value="CAP50428.1"/>
    <property type="molecule type" value="Genomic_DNA"/>
</dbReference>
<keyword evidence="2" id="KW-0732">Signal</keyword>
<name>B0RPP3_XANCB</name>